<evidence type="ECO:0000259" key="1">
    <source>
        <dbReference type="Pfam" id="PF22820"/>
    </source>
</evidence>
<sequence length="112" mass="12653">MPGNHEIKAVYKSKYVETNQHENLDLFALGEKSLDKSFQFDLKEVTSKVDSTDGGYTLFINDKKTDIKLDNNSQEIGMLPVDGSVKIHAEKEYPWGTAKSETITVDSDYTLF</sequence>
<evidence type="ECO:0000313" key="3">
    <source>
        <dbReference type="Proteomes" id="UP001281447"/>
    </source>
</evidence>
<feature type="domain" description="TcaA 4th" evidence="1">
    <location>
        <begin position="45"/>
        <end position="108"/>
    </location>
</feature>
<organism evidence="2 3">
    <name type="scientific">Tigheibacillus halophilus</name>
    <dbReference type="NCBI Taxonomy" id="361280"/>
    <lineage>
        <taxon>Bacteria</taxon>
        <taxon>Bacillati</taxon>
        <taxon>Bacillota</taxon>
        <taxon>Bacilli</taxon>
        <taxon>Bacillales</taxon>
        <taxon>Bacillaceae</taxon>
        <taxon>Tigheibacillus</taxon>
    </lineage>
</organism>
<dbReference type="EMBL" id="JAWDIP010000003">
    <property type="protein sequence ID" value="MDY0395201.1"/>
    <property type="molecule type" value="Genomic_DNA"/>
</dbReference>
<reference evidence="2 3" key="1">
    <citation type="submission" date="2023-10" db="EMBL/GenBank/DDBJ databases">
        <title>Virgibacillus halophilus 5B73C genome.</title>
        <authorList>
            <person name="Miliotis G."/>
            <person name="Sengupta P."/>
            <person name="Hameed A."/>
            <person name="Chuvochina M."/>
            <person name="Mcdonagh F."/>
            <person name="Simpson A.C."/>
            <person name="Singh N.K."/>
            <person name="Rekha P.D."/>
            <person name="Raman K."/>
            <person name="Hugenholtz P."/>
            <person name="Venkateswaran K."/>
        </authorList>
    </citation>
    <scope>NUCLEOTIDE SEQUENCE [LARGE SCALE GENOMIC DNA]</scope>
    <source>
        <strain evidence="2 3">5B73C</strain>
    </source>
</reference>
<dbReference type="InterPro" id="IPR054530">
    <property type="entry name" value="TcaA_4th"/>
</dbReference>
<gene>
    <name evidence="2" type="ORF">RWE15_13200</name>
</gene>
<name>A0ABU5C8N6_9BACI</name>
<protein>
    <recommendedName>
        <fullName evidence="1">TcaA 4th domain-containing protein</fullName>
    </recommendedName>
</protein>
<keyword evidence="3" id="KW-1185">Reference proteome</keyword>
<accession>A0ABU5C8N6</accession>
<dbReference type="Proteomes" id="UP001281447">
    <property type="component" value="Unassembled WGS sequence"/>
</dbReference>
<dbReference type="Pfam" id="PF22820">
    <property type="entry name" value="TcaA_3rd_4th"/>
    <property type="match status" value="1"/>
</dbReference>
<proteinExistence type="predicted"/>
<evidence type="ECO:0000313" key="2">
    <source>
        <dbReference type="EMBL" id="MDY0395201.1"/>
    </source>
</evidence>
<comment type="caution">
    <text evidence="2">The sequence shown here is derived from an EMBL/GenBank/DDBJ whole genome shotgun (WGS) entry which is preliminary data.</text>
</comment>